<evidence type="ECO:0000313" key="2">
    <source>
        <dbReference type="Proteomes" id="UP001164250"/>
    </source>
</evidence>
<dbReference type="EMBL" id="CM047897">
    <property type="protein sequence ID" value="KAJ0112854.1"/>
    <property type="molecule type" value="Genomic_DNA"/>
</dbReference>
<evidence type="ECO:0000313" key="1">
    <source>
        <dbReference type="EMBL" id="KAJ0112854.1"/>
    </source>
</evidence>
<accession>A0ACC1CAT4</accession>
<protein>
    <submittedName>
        <fullName evidence="1">Uncharacterized protein</fullName>
    </submittedName>
</protein>
<sequence length="177" mass="20752">MERRRLESVYVMSAESAYVDKTRRNETVDLWHMRLGHVSYSKLSMMMKKSMLKGFPQLDVRTDTLATFKYLAVYVMYLFLIIYGASLTRKLLDVSLWDTTTREKGGNVAIQQVEDATLHEMWCSMKHLLSGPLRRRCCQAQENLKTSCNKRWGSILFNFNQVQMNKKIQMAMMSNKE</sequence>
<proteinExistence type="predicted"/>
<keyword evidence="2" id="KW-1185">Reference proteome</keyword>
<gene>
    <name evidence="1" type="ORF">Patl1_01720</name>
</gene>
<reference evidence="2" key="1">
    <citation type="journal article" date="2023" name="G3 (Bethesda)">
        <title>Genome assembly and association tests identify interacting loci associated with vigor, precocity, and sex in interspecific pistachio rootstocks.</title>
        <authorList>
            <person name="Palmer W."/>
            <person name="Jacygrad E."/>
            <person name="Sagayaradj S."/>
            <person name="Cavanaugh K."/>
            <person name="Han R."/>
            <person name="Bertier L."/>
            <person name="Beede B."/>
            <person name="Kafkas S."/>
            <person name="Golino D."/>
            <person name="Preece J."/>
            <person name="Michelmore R."/>
        </authorList>
    </citation>
    <scope>NUCLEOTIDE SEQUENCE [LARGE SCALE GENOMIC DNA]</scope>
</reference>
<organism evidence="1 2">
    <name type="scientific">Pistacia atlantica</name>
    <dbReference type="NCBI Taxonomy" id="434234"/>
    <lineage>
        <taxon>Eukaryota</taxon>
        <taxon>Viridiplantae</taxon>
        <taxon>Streptophyta</taxon>
        <taxon>Embryophyta</taxon>
        <taxon>Tracheophyta</taxon>
        <taxon>Spermatophyta</taxon>
        <taxon>Magnoliopsida</taxon>
        <taxon>eudicotyledons</taxon>
        <taxon>Gunneridae</taxon>
        <taxon>Pentapetalae</taxon>
        <taxon>rosids</taxon>
        <taxon>malvids</taxon>
        <taxon>Sapindales</taxon>
        <taxon>Anacardiaceae</taxon>
        <taxon>Pistacia</taxon>
    </lineage>
</organism>
<comment type="caution">
    <text evidence="1">The sequence shown here is derived from an EMBL/GenBank/DDBJ whole genome shotgun (WGS) entry which is preliminary data.</text>
</comment>
<name>A0ACC1CAT4_9ROSI</name>
<dbReference type="Proteomes" id="UP001164250">
    <property type="component" value="Chromosome 1"/>
</dbReference>